<feature type="compositionally biased region" description="Polar residues" evidence="1">
    <location>
        <begin position="667"/>
        <end position="678"/>
    </location>
</feature>
<keyword evidence="3" id="KW-1185">Reference proteome</keyword>
<feature type="compositionally biased region" description="Polar residues" evidence="1">
    <location>
        <begin position="93"/>
        <end position="108"/>
    </location>
</feature>
<evidence type="ECO:0000313" key="2">
    <source>
        <dbReference type="EMBL" id="GFO14402.1"/>
    </source>
</evidence>
<feature type="region of interest" description="Disordered" evidence="1">
    <location>
        <begin position="64"/>
        <end position="108"/>
    </location>
</feature>
<comment type="caution">
    <text evidence="2">The sequence shown here is derived from an EMBL/GenBank/DDBJ whole genome shotgun (WGS) entry which is preliminary data.</text>
</comment>
<dbReference type="Proteomes" id="UP000735302">
    <property type="component" value="Unassembled WGS sequence"/>
</dbReference>
<evidence type="ECO:0000256" key="1">
    <source>
        <dbReference type="SAM" id="MobiDB-lite"/>
    </source>
</evidence>
<organism evidence="2 3">
    <name type="scientific">Plakobranchus ocellatus</name>
    <dbReference type="NCBI Taxonomy" id="259542"/>
    <lineage>
        <taxon>Eukaryota</taxon>
        <taxon>Metazoa</taxon>
        <taxon>Spiralia</taxon>
        <taxon>Lophotrochozoa</taxon>
        <taxon>Mollusca</taxon>
        <taxon>Gastropoda</taxon>
        <taxon>Heterobranchia</taxon>
        <taxon>Euthyneura</taxon>
        <taxon>Panpulmonata</taxon>
        <taxon>Sacoglossa</taxon>
        <taxon>Placobranchoidea</taxon>
        <taxon>Plakobranchidae</taxon>
        <taxon>Plakobranchus</taxon>
    </lineage>
</organism>
<evidence type="ECO:0000313" key="3">
    <source>
        <dbReference type="Proteomes" id="UP000735302"/>
    </source>
</evidence>
<feature type="region of interest" description="Disordered" evidence="1">
    <location>
        <begin position="1"/>
        <end position="38"/>
    </location>
</feature>
<feature type="compositionally biased region" description="Basic residues" evidence="1">
    <location>
        <begin position="654"/>
        <end position="663"/>
    </location>
</feature>
<dbReference type="AlphaFoldDB" id="A0AAV4B5M4"/>
<proteinExistence type="predicted"/>
<feature type="region of interest" description="Disordered" evidence="1">
    <location>
        <begin position="590"/>
        <end position="678"/>
    </location>
</feature>
<feature type="compositionally biased region" description="Basic residues" evidence="1">
    <location>
        <begin position="603"/>
        <end position="614"/>
    </location>
</feature>
<reference evidence="2 3" key="1">
    <citation type="journal article" date="2021" name="Elife">
        <title>Chloroplast acquisition without the gene transfer in kleptoplastic sea slugs, Plakobranchus ocellatus.</title>
        <authorList>
            <person name="Maeda T."/>
            <person name="Takahashi S."/>
            <person name="Yoshida T."/>
            <person name="Shimamura S."/>
            <person name="Takaki Y."/>
            <person name="Nagai Y."/>
            <person name="Toyoda A."/>
            <person name="Suzuki Y."/>
            <person name="Arimoto A."/>
            <person name="Ishii H."/>
            <person name="Satoh N."/>
            <person name="Nishiyama T."/>
            <person name="Hasebe M."/>
            <person name="Maruyama T."/>
            <person name="Minagawa J."/>
            <person name="Obokata J."/>
            <person name="Shigenobu S."/>
        </authorList>
    </citation>
    <scope>NUCLEOTIDE SEQUENCE [LARGE SCALE GENOMIC DNA]</scope>
</reference>
<gene>
    <name evidence="2" type="ORF">PoB_004090700</name>
</gene>
<feature type="compositionally biased region" description="Low complexity" evidence="1">
    <location>
        <begin position="10"/>
        <end position="24"/>
    </location>
</feature>
<feature type="compositionally biased region" description="Basic and acidic residues" evidence="1">
    <location>
        <begin position="615"/>
        <end position="627"/>
    </location>
</feature>
<feature type="region of interest" description="Disordered" evidence="1">
    <location>
        <begin position="114"/>
        <end position="133"/>
    </location>
</feature>
<dbReference type="EMBL" id="BLXT01004562">
    <property type="protein sequence ID" value="GFO14402.1"/>
    <property type="molecule type" value="Genomic_DNA"/>
</dbReference>
<accession>A0AAV4B5M4</accession>
<protein>
    <submittedName>
        <fullName evidence="2">Uncharacterized protein</fullName>
    </submittedName>
</protein>
<sequence length="678" mass="76191">MSGVSLPVIPGAAPSAQRAGAASGNGSQHGSRPGSAASGNFTYVPQVYFSSTQGFKTNAHVHQTPHFHTSMSPRPHGLARSYNYLPSLRHNPGNHTSRSTTRNGNLTNNVRARYSARHRRSPGPFSKTSADSPYLPTSQTEDCLKCLLGVRHKKCESHKYIRVGGGYRHGYWYIKCLLEELELQRKKELARLQRLEAIKEHRVKAVKTYIRTKSGRLVERIVFLSEEDYAAFKEGKNIKDILKKYLNEEEAKGLESWDKDEVVAVTMKVRTKSGRIVDKLVYVSKDDYEAIKAGKKDAKDVLSKYAADGEAVEGWGEAKMRTIKTYVRTKSGRLVEKTIMITEDDYQAMIKEGKDPAEIIKKYMPLEDGQTIESWQSGEPMKAIKTTVRTKSGRLIEKTIFVSADDYERMMEEVKQGRDPNAILQKYLDPSEGEIQSWEKVPEGNPMKVVKTYIRTKSGRLIEKQVMLSEEEYNAFVASGGDPEFLKKFIKLNQGEVIEDWEKASTVYSATDDPEVQQAAAEFLKKFIKLNQGEVIEDWEKASTVYSATDDPEVQQAAAGQKIVGKDGTIYEVFVDPVTGKKYKKKVGHVTEGDSGFGSTGKFGRKGRKVKVGKGGKEIKETAEERSRRKKGNRDKDSDSEYSYRSVYSAGGTKHVRRRRKRKDGTYSGSESYHSSQV</sequence>
<name>A0AAV4B5M4_9GAST</name>